<feature type="transmembrane region" description="Helical" evidence="1">
    <location>
        <begin position="176"/>
        <end position="194"/>
    </location>
</feature>
<gene>
    <name evidence="2" type="ORF">ACFQ3C_10340</name>
</gene>
<accession>A0ABW3TD13</accession>
<dbReference type="RefSeq" id="WP_380791392.1">
    <property type="nucleotide sequence ID" value="NZ_JBHTKR010000004.1"/>
</dbReference>
<protein>
    <submittedName>
        <fullName evidence="2">Isopropylmalate isomerase</fullName>
    </submittedName>
</protein>
<organism evidence="2 3">
    <name type="scientific">Seohaeicola saemankumensis</name>
    <dbReference type="NCBI Taxonomy" id="481181"/>
    <lineage>
        <taxon>Bacteria</taxon>
        <taxon>Pseudomonadati</taxon>
        <taxon>Pseudomonadota</taxon>
        <taxon>Alphaproteobacteria</taxon>
        <taxon>Rhodobacterales</taxon>
        <taxon>Roseobacteraceae</taxon>
        <taxon>Seohaeicola</taxon>
    </lineage>
</organism>
<feature type="transmembrane region" description="Helical" evidence="1">
    <location>
        <begin position="62"/>
        <end position="78"/>
    </location>
</feature>
<evidence type="ECO:0000313" key="2">
    <source>
        <dbReference type="EMBL" id="MFD1195069.1"/>
    </source>
</evidence>
<dbReference type="Proteomes" id="UP001597151">
    <property type="component" value="Unassembled WGS sequence"/>
</dbReference>
<reference evidence="3" key="1">
    <citation type="journal article" date="2019" name="Int. J. Syst. Evol. Microbiol.">
        <title>The Global Catalogue of Microorganisms (GCM) 10K type strain sequencing project: providing services to taxonomists for standard genome sequencing and annotation.</title>
        <authorList>
            <consortium name="The Broad Institute Genomics Platform"/>
            <consortium name="The Broad Institute Genome Sequencing Center for Infectious Disease"/>
            <person name="Wu L."/>
            <person name="Ma J."/>
        </authorList>
    </citation>
    <scope>NUCLEOTIDE SEQUENCE [LARGE SCALE GENOMIC DNA]</scope>
    <source>
        <strain evidence="3">CCUG 55328</strain>
    </source>
</reference>
<feature type="transmembrane region" description="Helical" evidence="1">
    <location>
        <begin position="137"/>
        <end position="156"/>
    </location>
</feature>
<keyword evidence="3" id="KW-1185">Reference proteome</keyword>
<keyword evidence="1" id="KW-0812">Transmembrane</keyword>
<comment type="caution">
    <text evidence="2">The sequence shown here is derived from an EMBL/GenBank/DDBJ whole genome shotgun (WGS) entry which is preliminary data.</text>
</comment>
<feature type="transmembrane region" description="Helical" evidence="1">
    <location>
        <begin position="110"/>
        <end position="130"/>
    </location>
</feature>
<name>A0ABW3TD13_9RHOB</name>
<keyword evidence="2" id="KW-0413">Isomerase</keyword>
<dbReference type="GO" id="GO:0016853">
    <property type="term" value="F:isomerase activity"/>
    <property type="evidence" value="ECO:0007669"/>
    <property type="project" value="UniProtKB-KW"/>
</dbReference>
<evidence type="ECO:0000313" key="3">
    <source>
        <dbReference type="Proteomes" id="UP001597151"/>
    </source>
</evidence>
<feature type="transmembrane region" description="Helical" evidence="1">
    <location>
        <begin position="28"/>
        <end position="50"/>
    </location>
</feature>
<keyword evidence="1" id="KW-0472">Membrane</keyword>
<keyword evidence="1" id="KW-1133">Transmembrane helix</keyword>
<dbReference type="EMBL" id="JBHTKR010000004">
    <property type="protein sequence ID" value="MFD1195069.1"/>
    <property type="molecule type" value="Genomic_DNA"/>
</dbReference>
<sequence>MSNWSHTFAQTLACAHENWSPGIGDPHVMSWVIVGVYVIAALAALTLAVLNSFDGPGAARERMFWGGIGVVLAFLAVNKQLDLQSLLTAIGRCHAQLTGWYDDRASMQRGFIRGLAAGALLTAVALAWFLRASLRRNALAVLGFAFVLGFVVIRAVGFHDVDHLISTEWKSLRVNWILELSGLVLILLAAIPRLRRE</sequence>
<proteinExistence type="predicted"/>
<evidence type="ECO:0000256" key="1">
    <source>
        <dbReference type="SAM" id="Phobius"/>
    </source>
</evidence>